<dbReference type="Gene3D" id="3.40.190.10">
    <property type="entry name" value="Periplasmic binding protein-like II"/>
    <property type="match status" value="1"/>
</dbReference>
<comment type="caution">
    <text evidence="1">The sequence shown here is derived from an EMBL/GenBank/DDBJ whole genome shotgun (WGS) entry which is preliminary data.</text>
</comment>
<dbReference type="UniPathway" id="UPA00031">
    <property type="reaction ID" value="UER00006"/>
</dbReference>
<evidence type="ECO:0000313" key="1">
    <source>
        <dbReference type="EMBL" id="HCW93614.1"/>
    </source>
</evidence>
<name>A0A3D5QD66_FLESI</name>
<organism evidence="1 2">
    <name type="scientific">Flexistipes sinusarabici</name>
    <dbReference type="NCBI Taxonomy" id="2352"/>
    <lineage>
        <taxon>Bacteria</taxon>
        <taxon>Pseudomonadati</taxon>
        <taxon>Deferribacterota</taxon>
        <taxon>Deferribacteres</taxon>
        <taxon>Deferribacterales</taxon>
        <taxon>Flexistipitaceae</taxon>
        <taxon>Flexistipes</taxon>
    </lineage>
</organism>
<dbReference type="GO" id="GO:0005737">
    <property type="term" value="C:cytoplasm"/>
    <property type="evidence" value="ECO:0007669"/>
    <property type="project" value="InterPro"/>
</dbReference>
<dbReference type="GO" id="GO:0003879">
    <property type="term" value="F:ATP phosphoribosyltransferase activity"/>
    <property type="evidence" value="ECO:0007669"/>
    <property type="project" value="UniProtKB-EC"/>
</dbReference>
<dbReference type="SUPFAM" id="SSF53850">
    <property type="entry name" value="Periplasmic binding protein-like II"/>
    <property type="match status" value="1"/>
</dbReference>
<proteinExistence type="predicted"/>
<feature type="non-terminal residue" evidence="1">
    <location>
        <position position="76"/>
    </location>
</feature>
<keyword evidence="1" id="KW-0328">Glycosyltransferase</keyword>
<dbReference type="Proteomes" id="UP000262325">
    <property type="component" value="Unassembled WGS sequence"/>
</dbReference>
<reference evidence="1 2" key="1">
    <citation type="journal article" date="2018" name="Nat. Biotechnol.">
        <title>A standardized bacterial taxonomy based on genome phylogeny substantially revises the tree of life.</title>
        <authorList>
            <person name="Parks D.H."/>
            <person name="Chuvochina M."/>
            <person name="Waite D.W."/>
            <person name="Rinke C."/>
            <person name="Skarshewski A."/>
            <person name="Chaumeil P.A."/>
            <person name="Hugenholtz P."/>
        </authorList>
    </citation>
    <scope>NUCLEOTIDE SEQUENCE [LARGE SCALE GENOMIC DNA]</scope>
    <source>
        <strain evidence="1">UBA8672</strain>
    </source>
</reference>
<dbReference type="AlphaFoldDB" id="A0A3D5QD66"/>
<dbReference type="InterPro" id="IPR001348">
    <property type="entry name" value="ATP_PRibTrfase_HisG"/>
</dbReference>
<accession>A0A3D5QD66</accession>
<dbReference type="EMBL" id="DPPF01000165">
    <property type="protein sequence ID" value="HCW93614.1"/>
    <property type="molecule type" value="Genomic_DNA"/>
</dbReference>
<sequence length="76" mass="8679">MNDYLTIALPKGRLAEETVNLLDSHRIINKESINFKSRKLIFEDTKGKVRFLMIRNMDVPTYVEHGACDLGVVGKD</sequence>
<dbReference type="GO" id="GO:0000105">
    <property type="term" value="P:L-histidine biosynthetic process"/>
    <property type="evidence" value="ECO:0007669"/>
    <property type="project" value="UniProtKB-UniPathway"/>
</dbReference>
<evidence type="ECO:0000313" key="2">
    <source>
        <dbReference type="Proteomes" id="UP000262325"/>
    </source>
</evidence>
<keyword evidence="1" id="KW-0808">Transferase</keyword>
<gene>
    <name evidence="1" type="ORF">DHM44_08020</name>
</gene>
<dbReference type="PANTHER" id="PTHR21403">
    <property type="entry name" value="ATP PHOSPHORIBOSYLTRANSFERASE ATP-PRTASE"/>
    <property type="match status" value="1"/>
</dbReference>
<dbReference type="PANTHER" id="PTHR21403:SF8">
    <property type="entry name" value="ATP PHOSPHORIBOSYLTRANSFERASE"/>
    <property type="match status" value="1"/>
</dbReference>
<protein>
    <submittedName>
        <fullName evidence="1">ATP phosphoribosyltransferase</fullName>
    </submittedName>
</protein>